<accession>A0A285I366</accession>
<keyword evidence="2" id="KW-1185">Reference proteome</keyword>
<sequence length="151" mass="17952">MIILGLSSWLGNIWSKRILEYERQIHRNEIEELKHINKEKIDIIIRRRKIYQEVATNMRVFLSGDPRSTEEEKKNFLQAYDSCYLWGSDEVLKVIGEFLDLNIKNTDSPNINNQSKLQELYCKCLIEMRRDSGFQDTSLEIDSYKIVNFLD</sequence>
<dbReference type="EMBL" id="OBDZ01000028">
    <property type="protein sequence ID" value="SNY41391.1"/>
    <property type="molecule type" value="Genomic_DNA"/>
</dbReference>
<dbReference type="Proteomes" id="UP000219573">
    <property type="component" value="Unassembled WGS sequence"/>
</dbReference>
<gene>
    <name evidence="1" type="ORF">SAMN06265827_12841</name>
</gene>
<protein>
    <submittedName>
        <fullName evidence="1">Uncharacterized protein</fullName>
    </submittedName>
</protein>
<organism evidence="1 2">
    <name type="scientific">Orenia metallireducens</name>
    <dbReference type="NCBI Taxonomy" id="1413210"/>
    <lineage>
        <taxon>Bacteria</taxon>
        <taxon>Bacillati</taxon>
        <taxon>Bacillota</taxon>
        <taxon>Clostridia</taxon>
        <taxon>Halanaerobiales</taxon>
        <taxon>Halobacteroidaceae</taxon>
        <taxon>Orenia</taxon>
    </lineage>
</organism>
<dbReference type="AlphaFoldDB" id="A0A285I366"/>
<reference evidence="2" key="1">
    <citation type="submission" date="2017-09" db="EMBL/GenBank/DDBJ databases">
        <authorList>
            <person name="Varghese N."/>
            <person name="Submissions S."/>
        </authorList>
    </citation>
    <scope>NUCLEOTIDE SEQUENCE [LARGE SCALE GENOMIC DNA]</scope>
    <source>
        <strain evidence="2">MSL47</strain>
    </source>
</reference>
<evidence type="ECO:0000313" key="2">
    <source>
        <dbReference type="Proteomes" id="UP000219573"/>
    </source>
</evidence>
<proteinExistence type="predicted"/>
<name>A0A285I366_9FIRM</name>
<evidence type="ECO:0000313" key="1">
    <source>
        <dbReference type="EMBL" id="SNY41391.1"/>
    </source>
</evidence>
<dbReference type="RefSeq" id="WP_097019051.1">
    <property type="nucleotide sequence ID" value="NZ_OBDZ01000028.1"/>
</dbReference>